<organism evidence="2 3">
    <name type="scientific">Kocuria rhizophila (strain ATCC 9341 / DSM 348 / NBRC 103217 / DC2201)</name>
    <dbReference type="NCBI Taxonomy" id="378753"/>
    <lineage>
        <taxon>Bacteria</taxon>
        <taxon>Bacillati</taxon>
        <taxon>Actinomycetota</taxon>
        <taxon>Actinomycetes</taxon>
        <taxon>Micrococcales</taxon>
        <taxon>Micrococcaceae</taxon>
        <taxon>Kocuria</taxon>
    </lineage>
</organism>
<name>B2GGM2_KOCRD</name>
<dbReference type="eggNOG" id="COG1174">
    <property type="taxonomic scope" value="Bacteria"/>
</dbReference>
<keyword evidence="1" id="KW-1133">Transmembrane helix</keyword>
<dbReference type="AlphaFoldDB" id="B2GGM2"/>
<dbReference type="EMBL" id="AP009152">
    <property type="protein sequence ID" value="BAG30338.1"/>
    <property type="molecule type" value="Genomic_DNA"/>
</dbReference>
<dbReference type="STRING" id="378753.KRH_19910"/>
<evidence type="ECO:0000256" key="1">
    <source>
        <dbReference type="SAM" id="Phobius"/>
    </source>
</evidence>
<sequence length="85" mass="8578">MLVLPLGLARTRGPLRRCGRPALVAAGIGEGAPAIGLMVLLACVPGFGARSSVAGLVACVVLPALRVFTVGRAPPRWVVSRPAPG</sequence>
<keyword evidence="1" id="KW-0812">Transmembrane</keyword>
<dbReference type="Proteomes" id="UP000008838">
    <property type="component" value="Chromosome"/>
</dbReference>
<feature type="transmembrane region" description="Helical" evidence="1">
    <location>
        <begin position="53"/>
        <end position="71"/>
    </location>
</feature>
<keyword evidence="1" id="KW-0472">Membrane</keyword>
<feature type="transmembrane region" description="Helical" evidence="1">
    <location>
        <begin position="21"/>
        <end position="47"/>
    </location>
</feature>
<dbReference type="KEGG" id="krh:KRH_19910"/>
<evidence type="ECO:0000313" key="3">
    <source>
        <dbReference type="Proteomes" id="UP000008838"/>
    </source>
</evidence>
<dbReference type="HOGENOM" id="CLU_2508366_0_0_11"/>
<accession>B2GGM2</accession>
<keyword evidence="3" id="KW-1185">Reference proteome</keyword>
<evidence type="ECO:0000313" key="2">
    <source>
        <dbReference type="EMBL" id="BAG30338.1"/>
    </source>
</evidence>
<protein>
    <submittedName>
        <fullName evidence="2">Hypothetical membrane protein</fullName>
    </submittedName>
</protein>
<gene>
    <name evidence="2" type="ordered locus">KRH_19910</name>
</gene>
<reference evidence="2 3" key="1">
    <citation type="journal article" date="2008" name="J. Bacteriol.">
        <title>Complete genome sequence of the soil actinomycete Kocuria rhizophila.</title>
        <authorList>
            <person name="Takarada H."/>
            <person name="Sekine M."/>
            <person name="Kosugi H."/>
            <person name="Matsuo Y."/>
            <person name="Fujisawa T."/>
            <person name="Omata S."/>
            <person name="Kishi E."/>
            <person name="Shimizu A."/>
            <person name="Tsukatani N."/>
            <person name="Tanikawa S."/>
            <person name="Fujita N."/>
            <person name="Harayama S."/>
        </authorList>
    </citation>
    <scope>NUCLEOTIDE SEQUENCE [LARGE SCALE GENOMIC DNA]</scope>
    <source>
        <strain evidence="3">ATCC 9341 / DSM 348 / NBRC 103217 / DC2201</strain>
    </source>
</reference>
<proteinExistence type="predicted"/>